<gene>
    <name evidence="2" type="ORF">BKA14_003389</name>
</gene>
<comment type="caution">
    <text evidence="2">The sequence shown here is derived from an EMBL/GenBank/DDBJ whole genome shotgun (WGS) entry which is preliminary data.</text>
</comment>
<protein>
    <recommendedName>
        <fullName evidence="1">Ricin B lectin domain-containing protein</fullName>
    </recommendedName>
</protein>
<organism evidence="2 3">
    <name type="scientific">Paractinoplanes abujensis</name>
    <dbReference type="NCBI Taxonomy" id="882441"/>
    <lineage>
        <taxon>Bacteria</taxon>
        <taxon>Bacillati</taxon>
        <taxon>Actinomycetota</taxon>
        <taxon>Actinomycetes</taxon>
        <taxon>Micromonosporales</taxon>
        <taxon>Micromonosporaceae</taxon>
        <taxon>Paractinoplanes</taxon>
    </lineage>
</organism>
<dbReference type="RefSeq" id="WP_203722860.1">
    <property type="nucleotide sequence ID" value="NZ_BOMC01000080.1"/>
</dbReference>
<proteinExistence type="predicted"/>
<dbReference type="Proteomes" id="UP000542742">
    <property type="component" value="Unassembled WGS sequence"/>
</dbReference>
<sequence length="158" mass="16017">MAAAGPQSTGTEQAVQLVGTRSGRCVEAAATGNGSAAQLGNCVSGSNQRWTYTTGRQRCLDGNKCLDASGQGTANGTAVIVRDCGGQVNQQWNLNANGTVTGVQAGLCPDAVGNATAAGTRIDLWACHGGANQQWSPRGVGGARRVRRCRPGTGPAFN</sequence>
<dbReference type="Gene3D" id="2.80.10.50">
    <property type="match status" value="3"/>
</dbReference>
<evidence type="ECO:0000259" key="1">
    <source>
        <dbReference type="SMART" id="SM00458"/>
    </source>
</evidence>
<dbReference type="SUPFAM" id="SSF50370">
    <property type="entry name" value="Ricin B-like lectins"/>
    <property type="match status" value="1"/>
</dbReference>
<feature type="domain" description="Ricin B lectin" evidence="1">
    <location>
        <begin position="12"/>
        <end position="138"/>
    </location>
</feature>
<dbReference type="InterPro" id="IPR000772">
    <property type="entry name" value="Ricin_B_lectin"/>
</dbReference>
<dbReference type="InterPro" id="IPR035992">
    <property type="entry name" value="Ricin_B-like_lectins"/>
</dbReference>
<dbReference type="AlphaFoldDB" id="A0A7W7CR81"/>
<name>A0A7W7CR81_9ACTN</name>
<dbReference type="CDD" id="cd23418">
    <property type="entry name" value="beta-trefoil_Ricin_XLN-like"/>
    <property type="match status" value="1"/>
</dbReference>
<dbReference type="EMBL" id="JACHMF010000001">
    <property type="protein sequence ID" value="MBB4693241.1"/>
    <property type="molecule type" value="Genomic_DNA"/>
</dbReference>
<dbReference type="Pfam" id="PF00652">
    <property type="entry name" value="Ricin_B_lectin"/>
    <property type="match status" value="1"/>
</dbReference>
<reference evidence="2 3" key="1">
    <citation type="submission" date="2020-08" db="EMBL/GenBank/DDBJ databases">
        <title>Sequencing the genomes of 1000 actinobacteria strains.</title>
        <authorList>
            <person name="Klenk H.-P."/>
        </authorList>
    </citation>
    <scope>NUCLEOTIDE SEQUENCE [LARGE SCALE GENOMIC DNA]</scope>
    <source>
        <strain evidence="2 3">DSM 45518</strain>
    </source>
</reference>
<evidence type="ECO:0000313" key="2">
    <source>
        <dbReference type="EMBL" id="MBB4693241.1"/>
    </source>
</evidence>
<evidence type="ECO:0000313" key="3">
    <source>
        <dbReference type="Proteomes" id="UP000542742"/>
    </source>
</evidence>
<dbReference type="PROSITE" id="PS50231">
    <property type="entry name" value="RICIN_B_LECTIN"/>
    <property type="match status" value="1"/>
</dbReference>
<keyword evidence="3" id="KW-1185">Reference proteome</keyword>
<accession>A0A7W7CR81</accession>
<dbReference type="SMART" id="SM00458">
    <property type="entry name" value="RICIN"/>
    <property type="match status" value="1"/>
</dbReference>